<dbReference type="SMART" id="SM00382">
    <property type="entry name" value="AAA"/>
    <property type="match status" value="1"/>
</dbReference>
<dbReference type="PANTHER" id="PTHR30121:SF12">
    <property type="entry name" value="TYPE IV SECRETION SYSTEM PROTEIN CAGE"/>
    <property type="match status" value="1"/>
</dbReference>
<dbReference type="OrthoDB" id="9816422at2"/>
<keyword evidence="6" id="KW-1185">Reference proteome</keyword>
<evidence type="ECO:0000256" key="3">
    <source>
        <dbReference type="ARBA" id="ARBA00022840"/>
    </source>
</evidence>
<protein>
    <submittedName>
        <fullName evidence="5">Type IV secretion system protein VirB4</fullName>
    </submittedName>
</protein>
<dbReference type="EMBL" id="QBKP01000027">
    <property type="protein sequence ID" value="PTX41811.1"/>
    <property type="molecule type" value="Genomic_DNA"/>
</dbReference>
<dbReference type="PANTHER" id="PTHR30121">
    <property type="entry name" value="UNCHARACTERIZED PROTEIN YJGR-RELATED"/>
    <property type="match status" value="1"/>
</dbReference>
<evidence type="ECO:0000313" key="6">
    <source>
        <dbReference type="Proteomes" id="UP000244224"/>
    </source>
</evidence>
<evidence type="ECO:0000259" key="4">
    <source>
        <dbReference type="SMART" id="SM00382"/>
    </source>
</evidence>
<dbReference type="RefSeq" id="WP_108130736.1">
    <property type="nucleotide sequence ID" value="NZ_QBKP01000027.1"/>
</dbReference>
<dbReference type="InterPro" id="IPR027417">
    <property type="entry name" value="P-loop_NTPase"/>
</dbReference>
<dbReference type="AlphaFoldDB" id="A0A2T6ADC1"/>
<dbReference type="Gene3D" id="3.40.50.300">
    <property type="entry name" value="P-loop containing nucleotide triphosphate hydrolases"/>
    <property type="match status" value="2"/>
</dbReference>
<dbReference type="InterPro" id="IPR051162">
    <property type="entry name" value="T4SS_component"/>
</dbReference>
<dbReference type="SUPFAM" id="SSF52540">
    <property type="entry name" value="P-loop containing nucleoside triphosphate hydrolases"/>
    <property type="match status" value="1"/>
</dbReference>
<dbReference type="GO" id="GO:0005524">
    <property type="term" value="F:ATP binding"/>
    <property type="evidence" value="ECO:0007669"/>
    <property type="project" value="UniProtKB-KW"/>
</dbReference>
<organism evidence="5 6">
    <name type="scientific">Gemmobacter caeni</name>
    <dbReference type="NCBI Taxonomy" id="589035"/>
    <lineage>
        <taxon>Bacteria</taxon>
        <taxon>Pseudomonadati</taxon>
        <taxon>Pseudomonadota</taxon>
        <taxon>Alphaproteobacteria</taxon>
        <taxon>Rhodobacterales</taxon>
        <taxon>Paracoccaceae</taxon>
        <taxon>Gemmobacter</taxon>
    </lineage>
</organism>
<reference evidence="5 6" key="1">
    <citation type="submission" date="2018-04" db="EMBL/GenBank/DDBJ databases">
        <title>Genomic Encyclopedia of Archaeal and Bacterial Type Strains, Phase II (KMG-II): from individual species to whole genera.</title>
        <authorList>
            <person name="Goeker M."/>
        </authorList>
    </citation>
    <scope>NUCLEOTIDE SEQUENCE [LARGE SCALE GENOMIC DNA]</scope>
    <source>
        <strain evidence="5 6">DSM 21823</strain>
    </source>
</reference>
<sequence>MGLDALLGLRSHHLASGAGERASPRAEAAIPPERALYAHLPYLVELDDEVVRTRENALMLSLEIKGIDGLTSAPQTIVSLRAKLATLMDGLDDRFSFYIHRLLRKSSLDLKPLRGHSFAADVEAAWRAHLSTRGLQDFVLVLTVVRRVATPLKVPLFAGAARRAFGQDTARRLDELGEVVSILESGLGLATRRLKLSDGSLIGFYGALTCGEMRDISRGSMTLLAEDAATASISFERGHAVLTDGAGARRYLGLLYVRSYATSTWPGMLDALDAMRDVVISHSFTPIDRATISERARRKTAQMKAADDMAVSIERQLFEAADAVESGLAGFGDHQMTLSVTADSLKALEEKLARIRGIAHQSGFRLEREVFGLAATFFAIHPGNMDYRMRAITVASTNFADMASLHAAEAGTTSERLAWGTPVTVFETLQGSQHRFSFHEPGNPAEEPTIGHTLVLGRSGGGKSTTVAFLVAQAQRAGVRTILFDKEAGLKMVVHALGGRYAEVRAGRATGLNPLATETGPRGEAWLLDWLSALLESGGARLTPHQSEELKRAIRQNASVPAELRNFRDFRTLIGDVGDGRDLAMRVGEWGPDGRYSWVFGPAEVPVVDFGAQDITAVDLTEILDLATERTAVLAYLFRRIEMLIEEKRPTLIVIDEAWKVLDDDYFSRKLSEWLVTARKKNVVVLMMTQFPSQIRSSRSRAILEALPNQLMFPNPEAEGAEYDSFRMTEGELGFVLAGTLGRRSVLWRTARGSSVLDVDLSSLGPLLTVLGGGRAGQAAFGDDYAERPNFWKRSIT</sequence>
<dbReference type="InterPro" id="IPR018145">
    <property type="entry name" value="CagE_TrbE_VirB_cntrl_dom"/>
</dbReference>
<feature type="domain" description="AAA+ ATPase" evidence="4">
    <location>
        <begin position="449"/>
        <end position="717"/>
    </location>
</feature>
<evidence type="ECO:0000256" key="1">
    <source>
        <dbReference type="ARBA" id="ARBA00006512"/>
    </source>
</evidence>
<dbReference type="Pfam" id="PF03135">
    <property type="entry name" value="CagE_TrbE_VirB"/>
    <property type="match status" value="1"/>
</dbReference>
<gene>
    <name evidence="5" type="ORF">C8N34_12716</name>
</gene>
<keyword evidence="2" id="KW-0547">Nucleotide-binding</keyword>
<comment type="similarity">
    <text evidence="1">Belongs to the TrbE/VirB4 family.</text>
</comment>
<name>A0A2T6ADC1_9RHOB</name>
<evidence type="ECO:0000313" key="5">
    <source>
        <dbReference type="EMBL" id="PTX41811.1"/>
    </source>
</evidence>
<accession>A0A2T6ADC1</accession>
<evidence type="ECO:0000256" key="2">
    <source>
        <dbReference type="ARBA" id="ARBA00022741"/>
    </source>
</evidence>
<dbReference type="InterPro" id="IPR003593">
    <property type="entry name" value="AAA+_ATPase"/>
</dbReference>
<dbReference type="Proteomes" id="UP000244224">
    <property type="component" value="Unassembled WGS sequence"/>
</dbReference>
<keyword evidence="3" id="KW-0067">ATP-binding</keyword>
<comment type="caution">
    <text evidence="5">The sequence shown here is derived from an EMBL/GenBank/DDBJ whole genome shotgun (WGS) entry which is preliminary data.</text>
</comment>
<proteinExistence type="inferred from homology"/>